<dbReference type="AlphaFoldDB" id="A0A1B8Q7D5"/>
<dbReference type="EMBL" id="LZMS01000032">
    <property type="protein sequence ID" value="OBX65740.1"/>
    <property type="molecule type" value="Genomic_DNA"/>
</dbReference>
<dbReference type="PROSITE" id="PS51123">
    <property type="entry name" value="OMPA_2"/>
    <property type="match status" value="1"/>
</dbReference>
<gene>
    <name evidence="4" type="ORF">A9309_01730</name>
</gene>
<reference evidence="4 5" key="1">
    <citation type="submission" date="2016-06" db="EMBL/GenBank/DDBJ databases">
        <title>Draft genome of Moraxella lacunata CCUG 57757A.</title>
        <authorList>
            <person name="Salva-Serra F."/>
            <person name="Engstrom-Jakobsson H."/>
            <person name="Thorell K."/>
            <person name="Gonzales-Siles L."/>
            <person name="Karlsson R."/>
            <person name="Boulund F."/>
            <person name="Engstrand L."/>
            <person name="Kristiansson E."/>
            <person name="Moore E."/>
        </authorList>
    </citation>
    <scope>NUCLEOTIDE SEQUENCE [LARGE SCALE GENOMIC DNA]</scope>
    <source>
        <strain evidence="4 5">CCUG 57757A</strain>
    </source>
</reference>
<feature type="region of interest" description="Disordered" evidence="2">
    <location>
        <begin position="664"/>
        <end position="710"/>
    </location>
</feature>
<sequence length="710" mass="76057">MDIVQYLHGLVSSSMGISNEDTSADLLKQYYALSTARLIELDDGFDSTNAKNHSLTALWGIQAEPLAGRLARSFYMDEQSTMTLLKAITPPMMVEVANLAGGQGLIAFLAQNFESSRTHLPAWSPQFIQSSLAQKIEQLNGQTPTADSAFINSDNQPNQADEDIDNTPIATDDSPIISVTKTADINDNINTPFDNDKQGDDLNTNGIYQDGINDDINGSINGSIDNNINDDINTDTTAEDGINDDNHLDGHESINSPIKPPIKPKLARPNPLLMGLGAGLIALAVGGGAWYLLKDKSGSSETAPVHDPNVATPTVKSLNPPRLSLTSGENGTLYACQAEVGNSQLQEQLLGVLQKNFGQIGCIMDIDDNFGTSLTGLERLESIMAMVKAEPFTSIEIIGDHIYVNTPKTDILPRIVNDIALLAPQFDVSPAPALNKANVINQSFERATTALNALDNPPNSYDLSRSASLTVIDFNGTSELPANTHGVLSLLAEKIKANPSIKLIIATHTSGGDGTDRMANLSLSQSQAEAVKAFLVEQGVSDTQLTPKGVGDSFPISDNVTELGRFKNGRTEFLVFDEATMTALNVDMTQLVPAPNTAMPAQSMPMPVQDMPVQNAPMQTMPESMPMQNMPVQGMPDGNYLPQPVQNAQPIITDSHPVQQIQVPTPSGYIGTTPPPAPSASTPDLPDDFFELSNATISSEQGRGTEREIR</sequence>
<feature type="region of interest" description="Disordered" evidence="2">
    <location>
        <begin position="140"/>
        <end position="173"/>
    </location>
</feature>
<name>A0A1B8Q7D5_MORLA</name>
<dbReference type="CDD" id="cd07185">
    <property type="entry name" value="OmpA_C-like"/>
    <property type="match status" value="1"/>
</dbReference>
<dbReference type="PANTHER" id="PTHR30329:SF21">
    <property type="entry name" value="LIPOPROTEIN YIAD-RELATED"/>
    <property type="match status" value="1"/>
</dbReference>
<dbReference type="GO" id="GO:0016020">
    <property type="term" value="C:membrane"/>
    <property type="evidence" value="ECO:0007669"/>
    <property type="project" value="UniProtKB-UniRule"/>
</dbReference>
<dbReference type="InterPro" id="IPR036737">
    <property type="entry name" value="OmpA-like_sf"/>
</dbReference>
<dbReference type="InterPro" id="IPR050330">
    <property type="entry name" value="Bact_OuterMem_StrucFunc"/>
</dbReference>
<evidence type="ECO:0000256" key="2">
    <source>
        <dbReference type="SAM" id="MobiDB-lite"/>
    </source>
</evidence>
<keyword evidence="1" id="KW-0472">Membrane</keyword>
<dbReference type="OrthoDB" id="6646792at2"/>
<dbReference type="PANTHER" id="PTHR30329">
    <property type="entry name" value="STATOR ELEMENT OF FLAGELLAR MOTOR COMPLEX"/>
    <property type="match status" value="1"/>
</dbReference>
<evidence type="ECO:0000256" key="1">
    <source>
        <dbReference type="PROSITE-ProRule" id="PRU00473"/>
    </source>
</evidence>
<evidence type="ECO:0000313" key="5">
    <source>
        <dbReference type="Proteomes" id="UP000092607"/>
    </source>
</evidence>
<accession>A0A1B8Q7D5</accession>
<feature type="domain" description="OmpA-like" evidence="3">
    <location>
        <begin position="461"/>
        <end position="579"/>
    </location>
</feature>
<dbReference type="InterPro" id="IPR006665">
    <property type="entry name" value="OmpA-like"/>
</dbReference>
<evidence type="ECO:0000313" key="4">
    <source>
        <dbReference type="EMBL" id="OBX65740.1"/>
    </source>
</evidence>
<dbReference type="RefSeq" id="WP_065256416.1">
    <property type="nucleotide sequence ID" value="NZ_JARDJM010000004.1"/>
</dbReference>
<proteinExistence type="predicted"/>
<feature type="compositionally biased region" description="Polar residues" evidence="2">
    <location>
        <begin position="693"/>
        <end position="702"/>
    </location>
</feature>
<dbReference type="Proteomes" id="UP000092607">
    <property type="component" value="Unassembled WGS sequence"/>
</dbReference>
<feature type="compositionally biased region" description="Polar residues" evidence="2">
    <location>
        <begin position="140"/>
        <end position="159"/>
    </location>
</feature>
<dbReference type="Pfam" id="PF00691">
    <property type="entry name" value="OmpA"/>
    <property type="match status" value="1"/>
</dbReference>
<protein>
    <recommendedName>
        <fullName evidence="3">OmpA-like domain-containing protein</fullName>
    </recommendedName>
</protein>
<dbReference type="Gene3D" id="3.30.1330.60">
    <property type="entry name" value="OmpA-like domain"/>
    <property type="match status" value="1"/>
</dbReference>
<organism evidence="4 5">
    <name type="scientific">Moraxella lacunata</name>
    <dbReference type="NCBI Taxonomy" id="477"/>
    <lineage>
        <taxon>Bacteria</taxon>
        <taxon>Pseudomonadati</taxon>
        <taxon>Pseudomonadota</taxon>
        <taxon>Gammaproteobacteria</taxon>
        <taxon>Moraxellales</taxon>
        <taxon>Moraxellaceae</taxon>
        <taxon>Moraxella</taxon>
    </lineage>
</organism>
<evidence type="ECO:0000259" key="3">
    <source>
        <dbReference type="PROSITE" id="PS51123"/>
    </source>
</evidence>
<feature type="region of interest" description="Disordered" evidence="2">
    <location>
        <begin position="236"/>
        <end position="263"/>
    </location>
</feature>
<comment type="caution">
    <text evidence="4">The sequence shown here is derived from an EMBL/GenBank/DDBJ whole genome shotgun (WGS) entry which is preliminary data.</text>
</comment>
<dbReference type="SUPFAM" id="SSF103088">
    <property type="entry name" value="OmpA-like"/>
    <property type="match status" value="1"/>
</dbReference>